<evidence type="ECO:0000256" key="7">
    <source>
        <dbReference type="ARBA" id="ARBA00022694"/>
    </source>
</evidence>
<keyword evidence="19" id="KW-1185">Reference proteome</keyword>
<dbReference type="Pfam" id="PF16199">
    <property type="entry name" value="Radical_SAM_C"/>
    <property type="match status" value="1"/>
</dbReference>
<dbReference type="Gene3D" id="3.40.630.30">
    <property type="match status" value="1"/>
</dbReference>
<feature type="binding site" evidence="15">
    <location>
        <position position="104"/>
    </location>
    <ligand>
        <name>[4Fe-4S] cluster</name>
        <dbReference type="ChEBI" id="CHEBI:49883"/>
        <note>4Fe-4S-S-AdoMet</note>
    </ligand>
</feature>
<comment type="similarity">
    <text evidence="2">Belongs to the ELP3 family.</text>
</comment>
<keyword evidence="7" id="KW-0819">tRNA processing</keyword>
<dbReference type="PANTHER" id="PTHR11135">
    <property type="entry name" value="HISTONE ACETYLTRANSFERASE-RELATED"/>
    <property type="match status" value="1"/>
</dbReference>
<gene>
    <name evidence="18" type="ordered locus">Mevan_0889</name>
</gene>
<evidence type="ECO:0000256" key="4">
    <source>
        <dbReference type="ARBA" id="ARBA00022555"/>
    </source>
</evidence>
<dbReference type="GO" id="GO:0046872">
    <property type="term" value="F:metal ion binding"/>
    <property type="evidence" value="ECO:0007669"/>
    <property type="project" value="UniProtKB-KW"/>
</dbReference>
<dbReference type="InterPro" id="IPR039661">
    <property type="entry name" value="ELP3"/>
</dbReference>
<keyword evidence="6" id="KW-0949">S-adenosyl-L-methionine</keyword>
<dbReference type="InterPro" id="IPR058240">
    <property type="entry name" value="rSAM_sf"/>
</dbReference>
<keyword evidence="5 18" id="KW-0808">Transferase</keyword>
<evidence type="ECO:0000259" key="17">
    <source>
        <dbReference type="PROSITE" id="PS51918"/>
    </source>
</evidence>
<organism evidence="18 19">
    <name type="scientific">Methanococcus vannielii (strain ATCC 35089 / DSM 1224 / JCM 13029 / OCM 148 / SB)</name>
    <dbReference type="NCBI Taxonomy" id="406327"/>
    <lineage>
        <taxon>Archaea</taxon>
        <taxon>Methanobacteriati</taxon>
        <taxon>Methanobacteriota</taxon>
        <taxon>Methanomada group</taxon>
        <taxon>Methanococci</taxon>
        <taxon>Methanococcales</taxon>
        <taxon>Methanococcaceae</taxon>
        <taxon>Methanococcus</taxon>
    </lineage>
</organism>
<dbReference type="eggNOG" id="arCOG01361">
    <property type="taxonomic scope" value="Archaea"/>
</dbReference>
<evidence type="ECO:0000313" key="18">
    <source>
        <dbReference type="EMBL" id="ABR54794.1"/>
    </source>
</evidence>
<accession>A6UQM2</accession>
<comment type="cofactor">
    <cofactor evidence="15">
        <name>[4Fe-4S] cluster</name>
        <dbReference type="ChEBI" id="CHEBI:49883"/>
    </cofactor>
    <text evidence="15">Binds 1 [4Fe-4S] cluster. The cluster is coordinated with 3 cysteines and an exchangeable S-adenosyl-L-methionine.</text>
</comment>
<keyword evidence="9" id="KW-0694">RNA-binding</keyword>
<keyword evidence="11 15" id="KW-0411">Iron-sulfur</keyword>
<dbReference type="AlphaFoldDB" id="A6UQM2"/>
<proteinExistence type="inferred from homology"/>
<evidence type="ECO:0000256" key="13">
    <source>
        <dbReference type="ARBA" id="ARBA00044771"/>
    </source>
</evidence>
<evidence type="ECO:0000256" key="10">
    <source>
        <dbReference type="ARBA" id="ARBA00023004"/>
    </source>
</evidence>
<dbReference type="PIRSF" id="PIRSF005669">
    <property type="entry name" value="Hist_AcTrfase_ELP3"/>
    <property type="match status" value="1"/>
</dbReference>
<dbReference type="InterPro" id="IPR032432">
    <property type="entry name" value="Radical_SAM_C"/>
</dbReference>
<dbReference type="Gene3D" id="3.20.20.70">
    <property type="entry name" value="Aldolase class I"/>
    <property type="match status" value="1"/>
</dbReference>
<dbReference type="GO" id="GO:0005737">
    <property type="term" value="C:cytoplasm"/>
    <property type="evidence" value="ECO:0007669"/>
    <property type="project" value="TreeGrafter"/>
</dbReference>
<feature type="binding site" evidence="15">
    <location>
        <position position="96"/>
    </location>
    <ligand>
        <name>[4Fe-4S] cluster</name>
        <dbReference type="ChEBI" id="CHEBI:49883"/>
        <note>4Fe-4S-S-AdoMet</note>
    </ligand>
</feature>
<dbReference type="HOGENOM" id="CLU_025983_2_1_2"/>
<dbReference type="PROSITE" id="PS51918">
    <property type="entry name" value="RADICAL_SAM"/>
    <property type="match status" value="1"/>
</dbReference>
<keyword evidence="3" id="KW-0004">4Fe-4S</keyword>
<protein>
    <recommendedName>
        <fullName evidence="13">tRNA carboxymethyluridine synthase</fullName>
        <ecNumber evidence="13">2.3.1.311</ecNumber>
    </recommendedName>
</protein>
<dbReference type="GO" id="GO:0106261">
    <property type="term" value="F:tRNA uridine(34) acetyltransferase activity"/>
    <property type="evidence" value="ECO:0007669"/>
    <property type="project" value="UniProtKB-EC"/>
</dbReference>
<dbReference type="Pfam" id="PF04055">
    <property type="entry name" value="Radical_SAM"/>
    <property type="match status" value="1"/>
</dbReference>
<evidence type="ECO:0000256" key="11">
    <source>
        <dbReference type="ARBA" id="ARBA00023014"/>
    </source>
</evidence>
<dbReference type="InterPro" id="IPR006638">
    <property type="entry name" value="Elp3/MiaA/NifB-like_rSAM"/>
</dbReference>
<dbReference type="Pfam" id="PF00583">
    <property type="entry name" value="Acetyltransf_1"/>
    <property type="match status" value="1"/>
</dbReference>
<dbReference type="OrthoDB" id="49957at2157"/>
<keyword evidence="8 15" id="KW-0479">Metal-binding</keyword>
<dbReference type="SFLD" id="SFLDF00344">
    <property type="entry name" value="ELP3-like"/>
    <property type="match status" value="1"/>
</dbReference>
<dbReference type="InterPro" id="IPR034687">
    <property type="entry name" value="ELP3-like"/>
</dbReference>
<dbReference type="EMBL" id="CP000742">
    <property type="protein sequence ID" value="ABR54794.1"/>
    <property type="molecule type" value="Genomic_DNA"/>
</dbReference>
<evidence type="ECO:0000256" key="5">
    <source>
        <dbReference type="ARBA" id="ARBA00022679"/>
    </source>
</evidence>
<dbReference type="InterPro" id="IPR056591">
    <property type="entry name" value="ELP3-like_N"/>
</dbReference>
<evidence type="ECO:0000256" key="15">
    <source>
        <dbReference type="PIRSR" id="PIRSR005669-1"/>
    </source>
</evidence>
<feature type="domain" description="N-acetyltransferase" evidence="16">
    <location>
        <begin position="393"/>
        <end position="541"/>
    </location>
</feature>
<keyword evidence="10 15" id="KW-0408">Iron</keyword>
<dbReference type="InterPro" id="IPR007197">
    <property type="entry name" value="rSAM"/>
</dbReference>
<name>A6UQM2_METVS</name>
<evidence type="ECO:0000256" key="9">
    <source>
        <dbReference type="ARBA" id="ARBA00022884"/>
    </source>
</evidence>
<comment type="catalytic activity">
    <reaction evidence="14">
        <text>uridine(34) in tRNA + acetyl-CoA + S-adenosyl-L-methionine + H2O = 5-(carboxymethyl)uridine(34) in tRNA + 5'-deoxyadenosine + L-methionine + CoA + 2 H(+)</text>
        <dbReference type="Rhea" id="RHEA:61020"/>
        <dbReference type="Rhea" id="RHEA-COMP:10407"/>
        <dbReference type="Rhea" id="RHEA-COMP:11727"/>
        <dbReference type="ChEBI" id="CHEBI:15377"/>
        <dbReference type="ChEBI" id="CHEBI:15378"/>
        <dbReference type="ChEBI" id="CHEBI:17319"/>
        <dbReference type="ChEBI" id="CHEBI:57287"/>
        <dbReference type="ChEBI" id="CHEBI:57288"/>
        <dbReference type="ChEBI" id="CHEBI:57844"/>
        <dbReference type="ChEBI" id="CHEBI:59789"/>
        <dbReference type="ChEBI" id="CHEBI:65315"/>
        <dbReference type="ChEBI" id="CHEBI:74882"/>
        <dbReference type="EC" id="2.3.1.311"/>
    </reaction>
    <physiologicalReaction direction="left-to-right" evidence="14">
        <dbReference type="Rhea" id="RHEA:61021"/>
    </physiologicalReaction>
</comment>
<dbReference type="NCBIfam" id="TIGR01211">
    <property type="entry name" value="ELP3"/>
    <property type="match status" value="1"/>
</dbReference>
<dbReference type="KEGG" id="mvn:Mevan_0889"/>
<evidence type="ECO:0000313" key="19">
    <source>
        <dbReference type="Proteomes" id="UP000001107"/>
    </source>
</evidence>
<dbReference type="SFLD" id="SFLDS00029">
    <property type="entry name" value="Radical_SAM"/>
    <property type="match status" value="1"/>
</dbReference>
<comment type="pathway">
    <text evidence="1">tRNA modification.</text>
</comment>
<dbReference type="GO" id="GO:0000049">
    <property type="term" value="F:tRNA binding"/>
    <property type="evidence" value="ECO:0007669"/>
    <property type="project" value="UniProtKB-KW"/>
</dbReference>
<evidence type="ECO:0000256" key="14">
    <source>
        <dbReference type="ARBA" id="ARBA00047372"/>
    </source>
</evidence>
<evidence type="ECO:0000256" key="6">
    <source>
        <dbReference type="ARBA" id="ARBA00022691"/>
    </source>
</evidence>
<evidence type="ECO:0000256" key="2">
    <source>
        <dbReference type="ARBA" id="ARBA00005494"/>
    </source>
</evidence>
<dbReference type="GO" id="GO:0051539">
    <property type="term" value="F:4 iron, 4 sulfur cluster binding"/>
    <property type="evidence" value="ECO:0007669"/>
    <property type="project" value="UniProtKB-KW"/>
</dbReference>
<dbReference type="EC" id="2.3.1.311" evidence="13"/>
<keyword evidence="12 18" id="KW-0012">Acyltransferase</keyword>
<feature type="domain" description="Radical SAM core" evidence="17">
    <location>
        <begin position="81"/>
        <end position="350"/>
    </location>
</feature>
<dbReference type="SUPFAM" id="SSF55729">
    <property type="entry name" value="Acyl-CoA N-acyltransferases (Nat)"/>
    <property type="match status" value="1"/>
</dbReference>
<dbReference type="InterPro" id="IPR013785">
    <property type="entry name" value="Aldolase_TIM"/>
</dbReference>
<evidence type="ECO:0000256" key="3">
    <source>
        <dbReference type="ARBA" id="ARBA00022485"/>
    </source>
</evidence>
<evidence type="ECO:0000256" key="12">
    <source>
        <dbReference type="ARBA" id="ARBA00023315"/>
    </source>
</evidence>
<dbReference type="Pfam" id="PF23613">
    <property type="entry name" value="ELP3_N"/>
    <property type="match status" value="1"/>
</dbReference>
<dbReference type="PANTHER" id="PTHR11135:SF7">
    <property type="entry name" value="TRNA URIDINE(34) ACETYLTRANSFERASE"/>
    <property type="match status" value="1"/>
</dbReference>
<dbReference type="Proteomes" id="UP000001107">
    <property type="component" value="Chromosome"/>
</dbReference>
<evidence type="ECO:0000256" key="8">
    <source>
        <dbReference type="ARBA" id="ARBA00022723"/>
    </source>
</evidence>
<evidence type="ECO:0000256" key="1">
    <source>
        <dbReference type="ARBA" id="ARBA00005217"/>
    </source>
</evidence>
<dbReference type="SUPFAM" id="SSF102114">
    <property type="entry name" value="Radical SAM enzymes"/>
    <property type="match status" value="1"/>
</dbReference>
<dbReference type="SFLD" id="SFLDG01086">
    <property type="entry name" value="elongater_protein-like"/>
    <property type="match status" value="1"/>
</dbReference>
<sequence>MSEYSKFIRCIIINLLAEKEKIRGLDPKRKKQKVEDIKAKCLRKHGLNTGFPPNSDVIAHATEEEKTEIVPILRKKPIRTLSGVSVVAVMTSPEPCPHGKCSFCPGGKESNFGNVPQSYTGKEPATMRGIMYDFNPYIQTVERLKQLEKVGHPTDKVELIIMGGTFPARDVGYQESFIKGCLDAMNGEISNSLNEAKLKNESAKHRCVALTIETRPDYCGEKEINQMLNLGATRVELGIQSTYGEVLDFVKRGHDIDASINATRLLKDSGLKVSYHIIPGLPNTTFEMDKKMIETIFEDNRYKPDLIKFYPCLVIPGTEIYDLWKQGKFSPMNDEKAIELIVYGKSIMPKWIRTSRIQRDIPATVINEGVRKSNLGELVYNRLEELGIKCKCIRCREVGHVGYKKGIFPEIENIKLYRTDYDANFGKEVFLSFEDLKNDLLIGYLRLRIPSKPFRPEITDNTSIIRQVHVCGQQKELDASSIESSWQHKGYGRLLIEEAEKISKEEFGKNQILINSGIGVIEYYKKLGYKKVGPYMGKILK</sequence>
<dbReference type="InterPro" id="IPR000182">
    <property type="entry name" value="GNAT_dom"/>
</dbReference>
<reference evidence="18" key="1">
    <citation type="submission" date="2007-06" db="EMBL/GenBank/DDBJ databases">
        <title>Complete sequence of Methanococcus vannielii SB.</title>
        <authorList>
            <consortium name="US DOE Joint Genome Institute"/>
            <person name="Copeland A."/>
            <person name="Lucas S."/>
            <person name="Lapidus A."/>
            <person name="Barry K."/>
            <person name="Glavina del Rio T."/>
            <person name="Dalin E."/>
            <person name="Tice H."/>
            <person name="Pitluck S."/>
            <person name="Chain P."/>
            <person name="Malfatti S."/>
            <person name="Shin M."/>
            <person name="Vergez L."/>
            <person name="Schmutz J."/>
            <person name="Larimer F."/>
            <person name="Land M."/>
            <person name="Hauser L."/>
            <person name="Kyrpides N."/>
            <person name="Anderson I."/>
            <person name="Sieprawska-Lupa M."/>
            <person name="Whitman W.B."/>
            <person name="Richardson P."/>
        </authorList>
    </citation>
    <scope>NUCLEOTIDE SEQUENCE [LARGE SCALE GENOMIC DNA]</scope>
    <source>
        <strain evidence="18">SB</strain>
    </source>
</reference>
<feature type="binding site" evidence="15">
    <location>
        <position position="101"/>
    </location>
    <ligand>
        <name>[4Fe-4S] cluster</name>
        <dbReference type="ChEBI" id="CHEBI:49883"/>
        <note>4Fe-4S-S-AdoMet</note>
    </ligand>
</feature>
<dbReference type="InterPro" id="IPR016181">
    <property type="entry name" value="Acyl_CoA_acyltransferase"/>
</dbReference>
<dbReference type="GO" id="GO:0002926">
    <property type="term" value="P:tRNA wobble base 5-methoxycarbonylmethyl-2-thiouridinylation"/>
    <property type="evidence" value="ECO:0007669"/>
    <property type="project" value="TreeGrafter"/>
</dbReference>
<dbReference type="SMART" id="SM00729">
    <property type="entry name" value="Elp3"/>
    <property type="match status" value="1"/>
</dbReference>
<dbReference type="GeneID" id="5326006"/>
<dbReference type="PROSITE" id="PS51186">
    <property type="entry name" value="GNAT"/>
    <property type="match status" value="1"/>
</dbReference>
<dbReference type="STRING" id="406327.Mevan_0889"/>
<dbReference type="RefSeq" id="WP_011972695.1">
    <property type="nucleotide sequence ID" value="NC_009634.1"/>
</dbReference>
<keyword evidence="4" id="KW-0820">tRNA-binding</keyword>
<evidence type="ECO:0000259" key="16">
    <source>
        <dbReference type="PROSITE" id="PS51186"/>
    </source>
</evidence>